<dbReference type="InParanoid" id="F0ZXK0"/>
<organism evidence="1 2">
    <name type="scientific">Dictyostelium purpureum</name>
    <name type="common">Slime mold</name>
    <dbReference type="NCBI Taxonomy" id="5786"/>
    <lineage>
        <taxon>Eukaryota</taxon>
        <taxon>Amoebozoa</taxon>
        <taxon>Evosea</taxon>
        <taxon>Eumycetozoa</taxon>
        <taxon>Dictyostelia</taxon>
        <taxon>Dictyosteliales</taxon>
        <taxon>Dictyosteliaceae</taxon>
        <taxon>Dictyostelium</taxon>
    </lineage>
</organism>
<dbReference type="RefSeq" id="XP_003292148.1">
    <property type="nucleotide sequence ID" value="XM_003292100.1"/>
</dbReference>
<evidence type="ECO:0000313" key="1">
    <source>
        <dbReference type="EMBL" id="EGC31339.1"/>
    </source>
</evidence>
<name>F0ZXK0_DICPU</name>
<evidence type="ECO:0000313" key="2">
    <source>
        <dbReference type="Proteomes" id="UP000001064"/>
    </source>
</evidence>
<sequence length="66" mass="7691">MIYSFPEVLGIFTLKVPEFHIFTVENFFGLFVLIANHEFLTYTFNKNGAKVNTTFINLFLEKILVV</sequence>
<protein>
    <submittedName>
        <fullName evidence="1">Uncharacterized protein</fullName>
    </submittedName>
</protein>
<dbReference type="AlphaFoldDB" id="F0ZXK0"/>
<reference evidence="2" key="1">
    <citation type="journal article" date="2011" name="Genome Biol.">
        <title>Comparative genomics of the social amoebae Dictyostelium discoideum and Dictyostelium purpureum.</title>
        <authorList>
            <consortium name="US DOE Joint Genome Institute (JGI-PGF)"/>
            <person name="Sucgang R."/>
            <person name="Kuo A."/>
            <person name="Tian X."/>
            <person name="Salerno W."/>
            <person name="Parikh A."/>
            <person name="Feasley C.L."/>
            <person name="Dalin E."/>
            <person name="Tu H."/>
            <person name="Huang E."/>
            <person name="Barry K."/>
            <person name="Lindquist E."/>
            <person name="Shapiro H."/>
            <person name="Bruce D."/>
            <person name="Schmutz J."/>
            <person name="Salamov A."/>
            <person name="Fey P."/>
            <person name="Gaudet P."/>
            <person name="Anjard C."/>
            <person name="Babu M.M."/>
            <person name="Basu S."/>
            <person name="Bushmanova Y."/>
            <person name="van der Wel H."/>
            <person name="Katoh-Kurasawa M."/>
            <person name="Dinh C."/>
            <person name="Coutinho P.M."/>
            <person name="Saito T."/>
            <person name="Elias M."/>
            <person name="Schaap P."/>
            <person name="Kay R.R."/>
            <person name="Henrissat B."/>
            <person name="Eichinger L."/>
            <person name="Rivero F."/>
            <person name="Putnam N.H."/>
            <person name="West C.M."/>
            <person name="Loomis W.F."/>
            <person name="Chisholm R.L."/>
            <person name="Shaulsky G."/>
            <person name="Strassmann J.E."/>
            <person name="Queller D.C."/>
            <person name="Kuspa A."/>
            <person name="Grigoriev I.V."/>
        </authorList>
    </citation>
    <scope>NUCLEOTIDE SEQUENCE [LARGE SCALE GENOMIC DNA]</scope>
    <source>
        <strain evidence="2">QSDP1</strain>
    </source>
</reference>
<dbReference type="EMBL" id="GL871261">
    <property type="protein sequence ID" value="EGC31339.1"/>
    <property type="molecule type" value="Genomic_DNA"/>
</dbReference>
<dbReference type="GeneID" id="10505886"/>
<proteinExistence type="predicted"/>
<dbReference type="Proteomes" id="UP000001064">
    <property type="component" value="Unassembled WGS sequence"/>
</dbReference>
<gene>
    <name evidence="1" type="ORF">DICPUDRAFT_156837</name>
</gene>
<keyword evidence="2" id="KW-1185">Reference proteome</keyword>
<dbReference type="VEuPathDB" id="AmoebaDB:DICPUDRAFT_156837"/>
<accession>F0ZXK0</accession>
<dbReference type="KEGG" id="dpp:DICPUDRAFT_156837"/>